<dbReference type="GO" id="GO:0070006">
    <property type="term" value="F:metalloaminopeptidase activity"/>
    <property type="evidence" value="ECO:0007669"/>
    <property type="project" value="InterPro"/>
</dbReference>
<dbReference type="Pfam" id="PF00883">
    <property type="entry name" value="Peptidase_M17"/>
    <property type="match status" value="1"/>
</dbReference>
<dbReference type="GO" id="GO:0005737">
    <property type="term" value="C:cytoplasm"/>
    <property type="evidence" value="ECO:0007669"/>
    <property type="project" value="UniProtKB-SubCell"/>
</dbReference>
<feature type="active site" evidence="8">
    <location>
        <position position="295"/>
    </location>
</feature>
<comment type="similarity">
    <text evidence="3 8">Belongs to the peptidase M17 family.</text>
</comment>
<comment type="function">
    <text evidence="8">Presumably involved in the processing and regular turnover of intracellular proteins. Catalyzes the removal of unsubstituted N-terminal amino acids from various peptides.</text>
</comment>
<name>A0A7M2WWM6_9BACT</name>
<dbReference type="PANTHER" id="PTHR11963:SF23">
    <property type="entry name" value="CYTOSOL AMINOPEPTIDASE"/>
    <property type="match status" value="1"/>
</dbReference>
<protein>
    <recommendedName>
        <fullName evidence="8">Probable cytosol aminopeptidase</fullName>
        <ecNumber evidence="8">3.4.11.1</ecNumber>
    </recommendedName>
    <alternativeName>
        <fullName evidence="8">Leucine aminopeptidase</fullName>
        <shortName evidence="8">LAP</shortName>
        <ecNumber evidence="8">3.4.11.10</ecNumber>
    </alternativeName>
    <alternativeName>
        <fullName evidence="8">Leucyl aminopeptidase</fullName>
    </alternativeName>
</protein>
<feature type="domain" description="Cytosol aminopeptidase" evidence="9">
    <location>
        <begin position="363"/>
        <end position="370"/>
    </location>
</feature>
<dbReference type="EC" id="3.4.11.1" evidence="8"/>
<evidence type="ECO:0000256" key="5">
    <source>
        <dbReference type="ARBA" id="ARBA00022670"/>
    </source>
</evidence>
<evidence type="ECO:0000259" key="9">
    <source>
        <dbReference type="PROSITE" id="PS00631"/>
    </source>
</evidence>
<evidence type="ECO:0000256" key="7">
    <source>
        <dbReference type="ARBA" id="ARBA00023211"/>
    </source>
</evidence>
<dbReference type="EMBL" id="CP063458">
    <property type="protein sequence ID" value="QOV89799.1"/>
    <property type="molecule type" value="Genomic_DNA"/>
</dbReference>
<comment type="cofactor">
    <cofactor evidence="8">
        <name>Mn(2+)</name>
        <dbReference type="ChEBI" id="CHEBI:29035"/>
    </cofactor>
    <text evidence="8">Binds 2 manganese ions per subunit.</text>
</comment>
<evidence type="ECO:0000313" key="11">
    <source>
        <dbReference type="Proteomes" id="UP000593765"/>
    </source>
</evidence>
<dbReference type="Pfam" id="PF02789">
    <property type="entry name" value="Peptidase_M17_N"/>
    <property type="match status" value="1"/>
</dbReference>
<evidence type="ECO:0000256" key="3">
    <source>
        <dbReference type="ARBA" id="ARBA00009528"/>
    </source>
</evidence>
<dbReference type="GO" id="GO:0006508">
    <property type="term" value="P:proteolysis"/>
    <property type="evidence" value="ECO:0007669"/>
    <property type="project" value="UniProtKB-KW"/>
</dbReference>
<keyword evidence="7 8" id="KW-0464">Manganese</keyword>
<feature type="binding site" evidence="8">
    <location>
        <position position="288"/>
    </location>
    <ligand>
        <name>Mn(2+)</name>
        <dbReference type="ChEBI" id="CHEBI:29035"/>
        <label>2</label>
    </ligand>
</feature>
<dbReference type="InterPro" id="IPR000819">
    <property type="entry name" value="Peptidase_M17_C"/>
</dbReference>
<feature type="binding site" evidence="8">
    <location>
        <position position="306"/>
    </location>
    <ligand>
        <name>Mn(2+)</name>
        <dbReference type="ChEBI" id="CHEBI:29035"/>
        <label>2</label>
    </ligand>
</feature>
<accession>A0A7M2WWM6</accession>
<feature type="active site" evidence="8">
    <location>
        <position position="369"/>
    </location>
</feature>
<evidence type="ECO:0000313" key="10">
    <source>
        <dbReference type="EMBL" id="QOV89799.1"/>
    </source>
</evidence>
<feature type="binding site" evidence="8">
    <location>
        <position position="288"/>
    </location>
    <ligand>
        <name>Mn(2+)</name>
        <dbReference type="ChEBI" id="CHEBI:29035"/>
        <label>1</label>
    </ligand>
</feature>
<keyword evidence="8" id="KW-0479">Metal-binding</keyword>
<dbReference type="PRINTS" id="PR00481">
    <property type="entry name" value="LAMNOPPTDASE"/>
</dbReference>
<dbReference type="InterPro" id="IPR011356">
    <property type="entry name" value="Leucine_aapep/pepB"/>
</dbReference>
<dbReference type="AlphaFoldDB" id="A0A7M2WWM6"/>
<evidence type="ECO:0000256" key="1">
    <source>
        <dbReference type="ARBA" id="ARBA00000135"/>
    </source>
</evidence>
<sequence length="528" mass="55229">MLPTGPSFTFKVATKLSTQPACLSVFLLDGAKGPAADEALLGDVTKKAIARLILSGVSRGKARDIHFDLIDETSRKNPEFRRVYVAGLGPVKKVSAEGIRQSAGAIARAAKKHRVADMTIALPQFERGSTDLTAGAIAEAIVGGLLLAGFDFTEYKGTAAKRDAGKEASRTFTILCSPESADAVKRGIERGRIIAEGQNFARTIASRPGNVINPPSLAKVAQDLAKEVGLTARVLDEKQMQKLGMGGILAVGAGSIVTPPRMIVLEHAPKSAKSGQPLLVIGKAITFDTGGISIKPADKMGRMIFDKCGGMAVLGLMYAVAKLKLPVRVVGILAAAENHISDTAYRPGDILKMYNGVTVEVTNTDAEGRLVLADALAWGIEQYKPSAVVNLATLTGGVVVALGKTMAGIMANDDGIVKELDAAAGLAGEKLWRLPIGEDQREYIKSEPADIVNSGGREGHPLQGGAFLSFFVPGGAGEGAANSDGGKLVPWAHLDIAGVADTEKDLPYYAKGATGWGVRTLVEWVSAK</sequence>
<dbReference type="SUPFAM" id="SSF53187">
    <property type="entry name" value="Zn-dependent exopeptidases"/>
    <property type="match status" value="1"/>
</dbReference>
<evidence type="ECO:0000256" key="2">
    <source>
        <dbReference type="ARBA" id="ARBA00000967"/>
    </source>
</evidence>
<reference evidence="10 11" key="1">
    <citation type="submission" date="2020-10" db="EMBL/GenBank/DDBJ databases">
        <title>Wide distribution of Phycisphaera-like planctomycetes from WD2101 soil group in peatlands and genome analysis of the first cultivated representative.</title>
        <authorList>
            <person name="Dedysh S.N."/>
            <person name="Beletsky A.V."/>
            <person name="Ivanova A."/>
            <person name="Kulichevskaya I.S."/>
            <person name="Suzina N.E."/>
            <person name="Philippov D.A."/>
            <person name="Rakitin A.L."/>
            <person name="Mardanov A.V."/>
            <person name="Ravin N.V."/>
        </authorList>
    </citation>
    <scope>NUCLEOTIDE SEQUENCE [LARGE SCALE GENOMIC DNA]</scope>
    <source>
        <strain evidence="10 11">M1803</strain>
    </source>
</reference>
<keyword evidence="8" id="KW-0963">Cytoplasm</keyword>
<feature type="binding site" evidence="8">
    <location>
        <position position="283"/>
    </location>
    <ligand>
        <name>Mn(2+)</name>
        <dbReference type="ChEBI" id="CHEBI:29035"/>
        <label>2</label>
    </ligand>
</feature>
<evidence type="ECO:0000256" key="4">
    <source>
        <dbReference type="ARBA" id="ARBA00022438"/>
    </source>
</evidence>
<gene>
    <name evidence="8" type="primary">pepA</name>
    <name evidence="10" type="ORF">IPV69_00035</name>
</gene>
<proteinExistence type="inferred from homology"/>
<keyword evidence="5 8" id="KW-0645">Protease</keyword>
<feature type="binding site" evidence="8">
    <location>
        <position position="367"/>
    </location>
    <ligand>
        <name>Mn(2+)</name>
        <dbReference type="ChEBI" id="CHEBI:29035"/>
        <label>2</label>
    </ligand>
</feature>
<dbReference type="RefSeq" id="WP_206292858.1">
    <property type="nucleotide sequence ID" value="NZ_CP063458.1"/>
</dbReference>
<dbReference type="Proteomes" id="UP000593765">
    <property type="component" value="Chromosome"/>
</dbReference>
<dbReference type="InterPro" id="IPR023042">
    <property type="entry name" value="Peptidase_M17_leu_NH2_pept"/>
</dbReference>
<feature type="binding site" evidence="8">
    <location>
        <position position="367"/>
    </location>
    <ligand>
        <name>Mn(2+)</name>
        <dbReference type="ChEBI" id="CHEBI:29035"/>
        <label>1</label>
    </ligand>
</feature>
<dbReference type="KEGG" id="hbs:IPV69_00035"/>
<feature type="binding site" evidence="8">
    <location>
        <position position="365"/>
    </location>
    <ligand>
        <name>Mn(2+)</name>
        <dbReference type="ChEBI" id="CHEBI:29035"/>
        <label>1</label>
    </ligand>
</feature>
<dbReference type="GO" id="GO:0030145">
    <property type="term" value="F:manganese ion binding"/>
    <property type="evidence" value="ECO:0007669"/>
    <property type="project" value="UniProtKB-UniRule"/>
</dbReference>
<comment type="subcellular location">
    <subcellularLocation>
        <location evidence="8">Cytoplasm</location>
    </subcellularLocation>
</comment>
<evidence type="ECO:0000256" key="6">
    <source>
        <dbReference type="ARBA" id="ARBA00022801"/>
    </source>
</evidence>
<dbReference type="EC" id="3.4.11.10" evidence="8"/>
<dbReference type="SUPFAM" id="SSF52949">
    <property type="entry name" value="Macro domain-like"/>
    <property type="match status" value="1"/>
</dbReference>
<dbReference type="PANTHER" id="PTHR11963">
    <property type="entry name" value="LEUCINE AMINOPEPTIDASE-RELATED"/>
    <property type="match status" value="1"/>
</dbReference>
<keyword evidence="4 8" id="KW-0031">Aminopeptidase</keyword>
<dbReference type="InterPro" id="IPR008283">
    <property type="entry name" value="Peptidase_M17_N"/>
</dbReference>
<evidence type="ECO:0000256" key="8">
    <source>
        <dbReference type="HAMAP-Rule" id="MF_00181"/>
    </source>
</evidence>
<keyword evidence="6 8" id="KW-0378">Hydrolase</keyword>
<dbReference type="Gene3D" id="3.40.630.10">
    <property type="entry name" value="Zn peptidases"/>
    <property type="match status" value="1"/>
</dbReference>
<dbReference type="PROSITE" id="PS00631">
    <property type="entry name" value="CYTOSOL_AP"/>
    <property type="match status" value="1"/>
</dbReference>
<dbReference type="InterPro" id="IPR043472">
    <property type="entry name" value="Macro_dom-like"/>
</dbReference>
<organism evidence="10 11">
    <name type="scientific">Humisphaera borealis</name>
    <dbReference type="NCBI Taxonomy" id="2807512"/>
    <lineage>
        <taxon>Bacteria</taxon>
        <taxon>Pseudomonadati</taxon>
        <taxon>Planctomycetota</taxon>
        <taxon>Phycisphaerae</taxon>
        <taxon>Tepidisphaerales</taxon>
        <taxon>Tepidisphaeraceae</taxon>
        <taxon>Humisphaera</taxon>
    </lineage>
</organism>
<dbReference type="Gene3D" id="3.40.220.10">
    <property type="entry name" value="Leucine Aminopeptidase, subunit E, domain 1"/>
    <property type="match status" value="1"/>
</dbReference>
<keyword evidence="11" id="KW-1185">Reference proteome</keyword>
<dbReference type="HAMAP" id="MF_00181">
    <property type="entry name" value="Cytosol_peptidase_M17"/>
    <property type="match status" value="1"/>
</dbReference>
<comment type="catalytic activity">
    <reaction evidence="2 8">
        <text>Release of an N-terminal amino acid, preferentially leucine, but not glutamic or aspartic acids.</text>
        <dbReference type="EC" id="3.4.11.10"/>
    </reaction>
</comment>
<comment type="catalytic activity">
    <reaction evidence="1 8">
        <text>Release of an N-terminal amino acid, Xaa-|-Yaa-, in which Xaa is preferably Leu, but may be other amino acids including Pro although not Arg or Lys, and Yaa may be Pro. Amino acid amides and methyl esters are also readily hydrolyzed, but rates on arylamides are exceedingly low.</text>
        <dbReference type="EC" id="3.4.11.1"/>
    </reaction>
</comment>
<dbReference type="CDD" id="cd00433">
    <property type="entry name" value="Peptidase_M17"/>
    <property type="match status" value="1"/>
</dbReference>